<evidence type="ECO:0000313" key="1">
    <source>
        <dbReference type="EMBL" id="MBW4559658.1"/>
    </source>
</evidence>
<evidence type="ECO:0000313" key="2">
    <source>
        <dbReference type="Proteomes" id="UP000715781"/>
    </source>
</evidence>
<protein>
    <submittedName>
        <fullName evidence="1">Uncharacterized protein</fullName>
    </submittedName>
</protein>
<proteinExistence type="predicted"/>
<gene>
    <name evidence="1" type="ORF">KME32_00635</name>
</gene>
<organism evidence="1 2">
    <name type="scientific">Mojavia pulchra JT2-VF2</name>
    <dbReference type="NCBI Taxonomy" id="287848"/>
    <lineage>
        <taxon>Bacteria</taxon>
        <taxon>Bacillati</taxon>
        <taxon>Cyanobacteriota</taxon>
        <taxon>Cyanophyceae</taxon>
        <taxon>Nostocales</taxon>
        <taxon>Nostocaceae</taxon>
    </lineage>
</organism>
<sequence>MAQFIICIIYDIMLYLMSNAVQGAVDRVGKKDDLKCSLIDLTYWQAQCF</sequence>
<name>A0A951PUE1_9NOST</name>
<dbReference type="Proteomes" id="UP000715781">
    <property type="component" value="Unassembled WGS sequence"/>
</dbReference>
<dbReference type="AlphaFoldDB" id="A0A951PUE1"/>
<accession>A0A951PUE1</accession>
<reference evidence="1" key="2">
    <citation type="journal article" date="2022" name="Microbiol. Resour. Announc.">
        <title>Metagenome Sequencing to Explore Phylogenomics of Terrestrial Cyanobacteria.</title>
        <authorList>
            <person name="Ward R.D."/>
            <person name="Stajich J.E."/>
            <person name="Johansen J.R."/>
            <person name="Huntemann M."/>
            <person name="Clum A."/>
            <person name="Foster B."/>
            <person name="Foster B."/>
            <person name="Roux S."/>
            <person name="Palaniappan K."/>
            <person name="Varghese N."/>
            <person name="Mukherjee S."/>
            <person name="Reddy T.B.K."/>
            <person name="Daum C."/>
            <person name="Copeland A."/>
            <person name="Chen I.A."/>
            <person name="Ivanova N.N."/>
            <person name="Kyrpides N.C."/>
            <person name="Shapiro N."/>
            <person name="Eloe-Fadrosh E.A."/>
            <person name="Pietrasiak N."/>
        </authorList>
    </citation>
    <scope>NUCLEOTIDE SEQUENCE</scope>
    <source>
        <strain evidence="1">JT2-VF2</strain>
    </source>
</reference>
<comment type="caution">
    <text evidence="1">The sequence shown here is derived from an EMBL/GenBank/DDBJ whole genome shotgun (WGS) entry which is preliminary data.</text>
</comment>
<reference evidence="1" key="1">
    <citation type="submission" date="2021-05" db="EMBL/GenBank/DDBJ databases">
        <authorList>
            <person name="Pietrasiak N."/>
            <person name="Ward R."/>
            <person name="Stajich J.E."/>
            <person name="Kurbessoian T."/>
        </authorList>
    </citation>
    <scope>NUCLEOTIDE SEQUENCE</scope>
    <source>
        <strain evidence="1">JT2-VF2</strain>
    </source>
</reference>
<dbReference type="EMBL" id="JAHHHN010000001">
    <property type="protein sequence ID" value="MBW4559658.1"/>
    <property type="molecule type" value="Genomic_DNA"/>
</dbReference>